<dbReference type="Proteomes" id="UP000275078">
    <property type="component" value="Unassembled WGS sequence"/>
</dbReference>
<organism evidence="2 3">
    <name type="scientific">Ascobolus immersus RN42</name>
    <dbReference type="NCBI Taxonomy" id="1160509"/>
    <lineage>
        <taxon>Eukaryota</taxon>
        <taxon>Fungi</taxon>
        <taxon>Dikarya</taxon>
        <taxon>Ascomycota</taxon>
        <taxon>Pezizomycotina</taxon>
        <taxon>Pezizomycetes</taxon>
        <taxon>Pezizales</taxon>
        <taxon>Ascobolaceae</taxon>
        <taxon>Ascobolus</taxon>
    </lineage>
</organism>
<dbReference type="EMBL" id="ML119647">
    <property type="protein sequence ID" value="RPA87069.1"/>
    <property type="molecule type" value="Genomic_DNA"/>
</dbReference>
<feature type="domain" description="F-box" evidence="1">
    <location>
        <begin position="40"/>
        <end position="87"/>
    </location>
</feature>
<evidence type="ECO:0000313" key="3">
    <source>
        <dbReference type="Proteomes" id="UP000275078"/>
    </source>
</evidence>
<reference evidence="2 3" key="1">
    <citation type="journal article" date="2018" name="Nat. Ecol. Evol.">
        <title>Pezizomycetes genomes reveal the molecular basis of ectomycorrhizal truffle lifestyle.</title>
        <authorList>
            <person name="Murat C."/>
            <person name="Payen T."/>
            <person name="Noel B."/>
            <person name="Kuo A."/>
            <person name="Morin E."/>
            <person name="Chen J."/>
            <person name="Kohler A."/>
            <person name="Krizsan K."/>
            <person name="Balestrini R."/>
            <person name="Da Silva C."/>
            <person name="Montanini B."/>
            <person name="Hainaut M."/>
            <person name="Levati E."/>
            <person name="Barry K.W."/>
            <person name="Belfiori B."/>
            <person name="Cichocki N."/>
            <person name="Clum A."/>
            <person name="Dockter R.B."/>
            <person name="Fauchery L."/>
            <person name="Guy J."/>
            <person name="Iotti M."/>
            <person name="Le Tacon F."/>
            <person name="Lindquist E.A."/>
            <person name="Lipzen A."/>
            <person name="Malagnac F."/>
            <person name="Mello A."/>
            <person name="Molinier V."/>
            <person name="Miyauchi S."/>
            <person name="Poulain J."/>
            <person name="Riccioni C."/>
            <person name="Rubini A."/>
            <person name="Sitrit Y."/>
            <person name="Splivallo R."/>
            <person name="Traeger S."/>
            <person name="Wang M."/>
            <person name="Zifcakova L."/>
            <person name="Wipf D."/>
            <person name="Zambonelli A."/>
            <person name="Paolocci F."/>
            <person name="Nowrousian M."/>
            <person name="Ottonello S."/>
            <person name="Baldrian P."/>
            <person name="Spatafora J.W."/>
            <person name="Henrissat B."/>
            <person name="Nagy L.G."/>
            <person name="Aury J.M."/>
            <person name="Wincker P."/>
            <person name="Grigoriev I.V."/>
            <person name="Bonfante P."/>
            <person name="Martin F.M."/>
        </authorList>
    </citation>
    <scope>NUCLEOTIDE SEQUENCE [LARGE SCALE GENOMIC DNA]</scope>
    <source>
        <strain evidence="2 3">RN42</strain>
    </source>
</reference>
<sequence length="186" mass="21439">MAEETADDEHSSPSIFKFFVEQKVRVPQPSAPDATQPHHQRTLLTLPTEIRLEIYKYCSTFALLLLCLTCQKLRYEINDAPSTLQNSFGFSEWYPDCPAISLFRVRRVADAEEQALFKRIFPKKLYITGTKHVPCYMVCGGTCFRLYLDFPRLAPVMATGWFDEPEQCRACQLCSLRSWSRIALGR</sequence>
<gene>
    <name evidence="2" type="ORF">BJ508DRAFT_95672</name>
</gene>
<evidence type="ECO:0000313" key="2">
    <source>
        <dbReference type="EMBL" id="RPA87069.1"/>
    </source>
</evidence>
<dbReference type="SUPFAM" id="SSF81383">
    <property type="entry name" value="F-box domain"/>
    <property type="match status" value="1"/>
</dbReference>
<name>A0A3N4IMG6_ASCIM</name>
<proteinExistence type="predicted"/>
<protein>
    <recommendedName>
        <fullName evidence="1">F-box domain-containing protein</fullName>
    </recommendedName>
</protein>
<dbReference type="InterPro" id="IPR036047">
    <property type="entry name" value="F-box-like_dom_sf"/>
</dbReference>
<dbReference type="InterPro" id="IPR001810">
    <property type="entry name" value="F-box_dom"/>
</dbReference>
<evidence type="ECO:0000259" key="1">
    <source>
        <dbReference type="PROSITE" id="PS50181"/>
    </source>
</evidence>
<dbReference type="OrthoDB" id="435188at2759"/>
<keyword evidence="3" id="KW-1185">Reference proteome</keyword>
<dbReference type="AlphaFoldDB" id="A0A3N4IMG6"/>
<accession>A0A3N4IMG6</accession>
<dbReference type="PROSITE" id="PS50181">
    <property type="entry name" value="FBOX"/>
    <property type="match status" value="1"/>
</dbReference>